<feature type="domain" description="Fe/B12 periplasmic-binding" evidence="6">
    <location>
        <begin position="67"/>
        <end position="343"/>
    </location>
</feature>
<dbReference type="CDD" id="cd01146">
    <property type="entry name" value="FhuD"/>
    <property type="match status" value="1"/>
</dbReference>
<accession>A0A9D1ZTR3</accession>
<dbReference type="EMBL" id="DXCN01000050">
    <property type="protein sequence ID" value="HIY95353.1"/>
    <property type="molecule type" value="Genomic_DNA"/>
</dbReference>
<dbReference type="PROSITE" id="PS51257">
    <property type="entry name" value="PROKAR_LIPOPROTEIN"/>
    <property type="match status" value="1"/>
</dbReference>
<evidence type="ECO:0000256" key="5">
    <source>
        <dbReference type="SAM" id="SignalP"/>
    </source>
</evidence>
<dbReference type="Gene3D" id="3.40.50.1980">
    <property type="entry name" value="Nitrogenase molybdenum iron protein domain"/>
    <property type="match status" value="2"/>
</dbReference>
<evidence type="ECO:0000256" key="2">
    <source>
        <dbReference type="ARBA" id="ARBA00008814"/>
    </source>
</evidence>
<dbReference type="SUPFAM" id="SSF53807">
    <property type="entry name" value="Helical backbone' metal receptor"/>
    <property type="match status" value="1"/>
</dbReference>
<dbReference type="GO" id="GO:1901678">
    <property type="term" value="P:iron coordination entity transport"/>
    <property type="evidence" value="ECO:0007669"/>
    <property type="project" value="UniProtKB-ARBA"/>
</dbReference>
<keyword evidence="3" id="KW-0813">Transport</keyword>
<dbReference type="InterPro" id="IPR006311">
    <property type="entry name" value="TAT_signal"/>
</dbReference>
<dbReference type="Proteomes" id="UP000824134">
    <property type="component" value="Unassembled WGS sequence"/>
</dbReference>
<organism evidence="7 8">
    <name type="scientific">Candidatus Rothia avicola</name>
    <dbReference type="NCBI Taxonomy" id="2840478"/>
    <lineage>
        <taxon>Bacteria</taxon>
        <taxon>Bacillati</taxon>
        <taxon>Actinomycetota</taxon>
        <taxon>Actinomycetes</taxon>
        <taxon>Micrococcales</taxon>
        <taxon>Micrococcaceae</taxon>
        <taxon>Rothia</taxon>
    </lineage>
</organism>
<reference evidence="7" key="2">
    <citation type="submission" date="2021-04" db="EMBL/GenBank/DDBJ databases">
        <authorList>
            <person name="Gilroy R."/>
        </authorList>
    </citation>
    <scope>NUCLEOTIDE SEQUENCE</scope>
    <source>
        <strain evidence="7">ChiHjej12B11-9195</strain>
    </source>
</reference>
<evidence type="ECO:0000256" key="3">
    <source>
        <dbReference type="ARBA" id="ARBA00022448"/>
    </source>
</evidence>
<dbReference type="PROSITE" id="PS51318">
    <property type="entry name" value="TAT"/>
    <property type="match status" value="1"/>
</dbReference>
<dbReference type="InterPro" id="IPR002491">
    <property type="entry name" value="ABC_transptr_periplasmic_BD"/>
</dbReference>
<evidence type="ECO:0000313" key="8">
    <source>
        <dbReference type="Proteomes" id="UP000824134"/>
    </source>
</evidence>
<dbReference type="PANTHER" id="PTHR30532:SF25">
    <property type="entry name" value="IRON(III) DICITRATE-BINDING PERIPLASMIC PROTEIN"/>
    <property type="match status" value="1"/>
</dbReference>
<dbReference type="InterPro" id="IPR051313">
    <property type="entry name" value="Bact_iron-sidero_bind"/>
</dbReference>
<dbReference type="GO" id="GO:0030288">
    <property type="term" value="C:outer membrane-bounded periplasmic space"/>
    <property type="evidence" value="ECO:0007669"/>
    <property type="project" value="TreeGrafter"/>
</dbReference>
<feature type="signal peptide" evidence="5">
    <location>
        <begin position="1"/>
        <end position="31"/>
    </location>
</feature>
<reference evidence="7" key="1">
    <citation type="journal article" date="2021" name="PeerJ">
        <title>Extensive microbial diversity within the chicken gut microbiome revealed by metagenomics and culture.</title>
        <authorList>
            <person name="Gilroy R."/>
            <person name="Ravi A."/>
            <person name="Getino M."/>
            <person name="Pursley I."/>
            <person name="Horton D.L."/>
            <person name="Alikhan N.F."/>
            <person name="Baker D."/>
            <person name="Gharbi K."/>
            <person name="Hall N."/>
            <person name="Watson M."/>
            <person name="Adriaenssens E.M."/>
            <person name="Foster-Nyarko E."/>
            <person name="Jarju S."/>
            <person name="Secka A."/>
            <person name="Antonio M."/>
            <person name="Oren A."/>
            <person name="Chaudhuri R.R."/>
            <person name="La Ragione R."/>
            <person name="Hildebrand F."/>
            <person name="Pallen M.J."/>
        </authorList>
    </citation>
    <scope>NUCLEOTIDE SEQUENCE</scope>
    <source>
        <strain evidence="7">ChiHjej12B11-9195</strain>
    </source>
</reference>
<sequence>MCFTPQKDFLVKLTRRHLLSTGALASLGLLAACSNSDGQQAAEASGNTRTVTDVEETQVQVPEQPQRVVTLSEPTLDACLALGVTPVGTVAGRGQSGPPNYLGEQAANIEVVGTVSELNYEAIGVLKPDLILADGTSINNRPDVLEILRNIAPVVYCGYAGGPWKLNFHYVAQALGLESKAQDYISDYENFVAETAQQLAGQYSQDTFSIVRWQGSGPSLILKELPAGQALESLGLKRPQSQDRLGRGHSEPVSLENLDTIDADYIFLGTLGGASQSDPTAEGSADLEGAQQALERAEETSGFKDLKAYRENHIKLVDGSLWTSTGGPLLMRGIVDDVRKNLL</sequence>
<dbReference type="PROSITE" id="PS50983">
    <property type="entry name" value="FE_B12_PBP"/>
    <property type="match status" value="1"/>
</dbReference>
<dbReference type="Pfam" id="PF01497">
    <property type="entry name" value="Peripla_BP_2"/>
    <property type="match status" value="1"/>
</dbReference>
<comment type="similarity">
    <text evidence="2">Belongs to the bacterial solute-binding protein 8 family.</text>
</comment>
<dbReference type="PANTHER" id="PTHR30532">
    <property type="entry name" value="IRON III DICITRATE-BINDING PERIPLASMIC PROTEIN"/>
    <property type="match status" value="1"/>
</dbReference>
<comment type="subcellular location">
    <subcellularLocation>
        <location evidence="1">Cell envelope</location>
    </subcellularLocation>
</comment>
<evidence type="ECO:0000256" key="1">
    <source>
        <dbReference type="ARBA" id="ARBA00004196"/>
    </source>
</evidence>
<proteinExistence type="inferred from homology"/>
<comment type="caution">
    <text evidence="7">The sequence shown here is derived from an EMBL/GenBank/DDBJ whole genome shotgun (WGS) entry which is preliminary data.</text>
</comment>
<dbReference type="AlphaFoldDB" id="A0A9D1ZTR3"/>
<name>A0A9D1ZTR3_9MICC</name>
<evidence type="ECO:0000259" key="6">
    <source>
        <dbReference type="PROSITE" id="PS50983"/>
    </source>
</evidence>
<keyword evidence="4 5" id="KW-0732">Signal</keyword>
<feature type="chain" id="PRO_5039446578" evidence="5">
    <location>
        <begin position="32"/>
        <end position="343"/>
    </location>
</feature>
<gene>
    <name evidence="7" type="ORF">H9821_06805</name>
</gene>
<evidence type="ECO:0000256" key="4">
    <source>
        <dbReference type="ARBA" id="ARBA00022729"/>
    </source>
</evidence>
<evidence type="ECO:0000313" key="7">
    <source>
        <dbReference type="EMBL" id="HIY95353.1"/>
    </source>
</evidence>
<protein>
    <submittedName>
        <fullName evidence="7">Iron-siderophore ABC transporter substrate-binding protein</fullName>
    </submittedName>
</protein>